<dbReference type="STRING" id="1236989.JCM15548_11300"/>
<dbReference type="EMBL" id="BAZW01000007">
    <property type="protein sequence ID" value="GAO29139.1"/>
    <property type="molecule type" value="Genomic_DNA"/>
</dbReference>
<evidence type="ECO:0000313" key="2">
    <source>
        <dbReference type="Proteomes" id="UP000032900"/>
    </source>
</evidence>
<comment type="caution">
    <text evidence="1">The sequence shown here is derived from an EMBL/GenBank/DDBJ whole genome shotgun (WGS) entry which is preliminary data.</text>
</comment>
<sequence length="277" mass="30917">MRQLFNPKSIIGLLAIGVFLLSACNMQRKSSGDSGESGEKLEKARVEQDVREFVYPLPTTFEVTEMLNRIGAAYILTLSNPVSNVERYLTEKAKAINLGVYSADLSYASTYNQKQATIDYMDVSKKLIDALNISGAISPDIVEEIEANQDNKDALVNLITNTFYDTYEYLNQADRGSVSMLVLAGSWVEALYIVTHISEDTFNNKEMVKIVMDQKSSLNTLMSLMEVVKEKPAIAEVMADLKPVHDIYNSVDAGSITESQMERIIQEVNIVRSKMVE</sequence>
<dbReference type="PROSITE" id="PS51257">
    <property type="entry name" value="PROKAR_LIPOPROTEIN"/>
    <property type="match status" value="1"/>
</dbReference>
<dbReference type="AlphaFoldDB" id="A0A0E9LV58"/>
<gene>
    <name evidence="1" type="ORF">JCM15548_11300</name>
</gene>
<dbReference type="RefSeq" id="WP_062123059.1">
    <property type="nucleotide sequence ID" value="NZ_BAZW01000007.1"/>
</dbReference>
<keyword evidence="2" id="KW-1185">Reference proteome</keyword>
<accession>A0A0E9LV58</accession>
<proteinExistence type="predicted"/>
<evidence type="ECO:0000313" key="1">
    <source>
        <dbReference type="EMBL" id="GAO29139.1"/>
    </source>
</evidence>
<dbReference type="OrthoDB" id="1116284at2"/>
<organism evidence="1 2">
    <name type="scientific">Geofilum rubicundum JCM 15548</name>
    <dbReference type="NCBI Taxonomy" id="1236989"/>
    <lineage>
        <taxon>Bacteria</taxon>
        <taxon>Pseudomonadati</taxon>
        <taxon>Bacteroidota</taxon>
        <taxon>Bacteroidia</taxon>
        <taxon>Marinilabiliales</taxon>
        <taxon>Marinilabiliaceae</taxon>
        <taxon>Geofilum</taxon>
    </lineage>
</organism>
<dbReference type="Proteomes" id="UP000032900">
    <property type="component" value="Unassembled WGS sequence"/>
</dbReference>
<protein>
    <recommendedName>
        <fullName evidence="3">Lipoprotein</fullName>
    </recommendedName>
</protein>
<name>A0A0E9LV58_9BACT</name>
<reference evidence="1 2" key="1">
    <citation type="journal article" date="2015" name="Microbes Environ.">
        <title>Distribution and evolution of nitrogen fixation genes in the phylum bacteroidetes.</title>
        <authorList>
            <person name="Inoue J."/>
            <person name="Oshima K."/>
            <person name="Suda W."/>
            <person name="Sakamoto M."/>
            <person name="Iino T."/>
            <person name="Noda S."/>
            <person name="Hongoh Y."/>
            <person name="Hattori M."/>
            <person name="Ohkuma M."/>
        </authorList>
    </citation>
    <scope>NUCLEOTIDE SEQUENCE [LARGE SCALE GENOMIC DNA]</scope>
    <source>
        <strain evidence="1">JCM 15548</strain>
    </source>
</reference>
<evidence type="ECO:0008006" key="3">
    <source>
        <dbReference type="Google" id="ProtNLM"/>
    </source>
</evidence>